<keyword evidence="6" id="KW-1185">Reference proteome</keyword>
<comment type="caution">
    <text evidence="5">The sequence shown here is derived from an EMBL/GenBank/DDBJ whole genome shotgun (WGS) entry which is preliminary data.</text>
</comment>
<gene>
    <name evidence="5" type="ORF">PGLA1383_LOCUS48112</name>
</gene>
<dbReference type="Pfam" id="PF00076">
    <property type="entry name" value="RRM_1"/>
    <property type="match status" value="1"/>
</dbReference>
<dbReference type="Gene3D" id="3.30.70.330">
    <property type="match status" value="1"/>
</dbReference>
<dbReference type="InterPro" id="IPR000504">
    <property type="entry name" value="RRM_dom"/>
</dbReference>
<dbReference type="InterPro" id="IPR052462">
    <property type="entry name" value="SLIRP/GR-RBP-like"/>
</dbReference>
<organism evidence="5 6">
    <name type="scientific">Polarella glacialis</name>
    <name type="common">Dinoflagellate</name>
    <dbReference type="NCBI Taxonomy" id="89957"/>
    <lineage>
        <taxon>Eukaryota</taxon>
        <taxon>Sar</taxon>
        <taxon>Alveolata</taxon>
        <taxon>Dinophyceae</taxon>
        <taxon>Suessiales</taxon>
        <taxon>Suessiaceae</taxon>
        <taxon>Polarella</taxon>
    </lineage>
</organism>
<dbReference type="Proteomes" id="UP000654075">
    <property type="component" value="Unassembled WGS sequence"/>
</dbReference>
<dbReference type="PANTHER" id="PTHR48027">
    <property type="entry name" value="HETEROGENEOUS NUCLEAR RIBONUCLEOPROTEIN 87F-RELATED"/>
    <property type="match status" value="1"/>
</dbReference>
<dbReference type="InterPro" id="IPR012677">
    <property type="entry name" value="Nucleotide-bd_a/b_plait_sf"/>
</dbReference>
<feature type="compositionally biased region" description="Acidic residues" evidence="3">
    <location>
        <begin position="162"/>
        <end position="176"/>
    </location>
</feature>
<dbReference type="EMBL" id="CAJNNV010030320">
    <property type="protein sequence ID" value="CAE8632130.1"/>
    <property type="molecule type" value="Genomic_DNA"/>
</dbReference>
<evidence type="ECO:0000256" key="3">
    <source>
        <dbReference type="SAM" id="MobiDB-lite"/>
    </source>
</evidence>
<evidence type="ECO:0000256" key="1">
    <source>
        <dbReference type="ARBA" id="ARBA00022884"/>
    </source>
</evidence>
<proteinExistence type="predicted"/>
<sequence>MRLRLRCGTSYSLGDLQWCMVHVPDHVRTIRDLASHVSRLLELNLRGGGAEPPQLMLDGFLVPHDEEVREVLRDDEVVDVEPAVPGGAMPGLAALPPPEQASGGKRSLAVAGLPAAGVGSKRARNGQEPAVMALGWQPREVVPAAPKAKAKAPAVKAKAVAESEESSEEESSEEEAPVQKGKALAEAKKAAAAAAAVASAKARAIALATCGSAADDSQEPATGFGIFVGGLPFAVGDAELKKHFEFYGPVEEATVVMNTHTAKSKGFGFVEFKDAATRDKVIADGTQDMNGKSAKFVKEGKRDRMTLEEVEAQEEGLQQELKAMLLSKDRVWWVGKAYDPATQVPMRDASISDEVAQVYGNRFLMLSNAYMFGVSQVSKTANAQLRLDNPKQPKGVVVRSSELDDDPANFIFLDEEVVETDLLLHRLTEFESQLRKLEAQLGVRGRRKDLETLKLRLKVAEKKRALLATLILFCYSGRLSEIKDLVVNRDIRQTAGDVGKVLHPEVERLYREYLLKWKPVLIQNLGNRAACDRIFTETDGEGAGNCFTLFPGFWVPNQTNTFVRRMFAKSWACLSEYAWEKLKIGSGTLLSMLFTSSIAMVVMYIKPTTNKGREAT</sequence>
<protein>
    <recommendedName>
        <fullName evidence="4">RRM domain-containing protein</fullName>
    </recommendedName>
</protein>
<feature type="domain" description="RRM" evidence="4">
    <location>
        <begin position="224"/>
        <end position="310"/>
    </location>
</feature>
<keyword evidence="1 2" id="KW-0694">RNA-binding</keyword>
<dbReference type="AlphaFoldDB" id="A0A813H3B7"/>
<evidence type="ECO:0000313" key="6">
    <source>
        <dbReference type="Proteomes" id="UP000654075"/>
    </source>
</evidence>
<evidence type="ECO:0000259" key="4">
    <source>
        <dbReference type="PROSITE" id="PS50102"/>
    </source>
</evidence>
<feature type="region of interest" description="Disordered" evidence="3">
    <location>
        <begin position="152"/>
        <end position="180"/>
    </location>
</feature>
<dbReference type="SMART" id="SM00360">
    <property type="entry name" value="RRM"/>
    <property type="match status" value="1"/>
</dbReference>
<dbReference type="OrthoDB" id="10663005at2759"/>
<evidence type="ECO:0000313" key="5">
    <source>
        <dbReference type="EMBL" id="CAE8632130.1"/>
    </source>
</evidence>
<evidence type="ECO:0000256" key="2">
    <source>
        <dbReference type="PROSITE-ProRule" id="PRU00176"/>
    </source>
</evidence>
<dbReference type="GO" id="GO:0003723">
    <property type="term" value="F:RNA binding"/>
    <property type="evidence" value="ECO:0007669"/>
    <property type="project" value="UniProtKB-UniRule"/>
</dbReference>
<dbReference type="InterPro" id="IPR035979">
    <property type="entry name" value="RBD_domain_sf"/>
</dbReference>
<dbReference type="SUPFAM" id="SSF54928">
    <property type="entry name" value="RNA-binding domain, RBD"/>
    <property type="match status" value="1"/>
</dbReference>
<reference evidence="5" key="1">
    <citation type="submission" date="2021-02" db="EMBL/GenBank/DDBJ databases">
        <authorList>
            <person name="Dougan E. K."/>
            <person name="Rhodes N."/>
            <person name="Thang M."/>
            <person name="Chan C."/>
        </authorList>
    </citation>
    <scope>NUCLEOTIDE SEQUENCE</scope>
</reference>
<dbReference type="PROSITE" id="PS50102">
    <property type="entry name" value="RRM"/>
    <property type="match status" value="1"/>
</dbReference>
<accession>A0A813H3B7</accession>
<name>A0A813H3B7_POLGL</name>